<dbReference type="RefSeq" id="WP_015797739.1">
    <property type="nucleotide sequence ID" value="NC_013124.1"/>
</dbReference>
<keyword evidence="2 5" id="KW-0479">Metal-binding</keyword>
<dbReference type="Gene3D" id="3.40.50.720">
    <property type="entry name" value="NAD(P)-binding Rossmann-like Domain"/>
    <property type="match status" value="1"/>
</dbReference>
<dbReference type="Pfam" id="PF08240">
    <property type="entry name" value="ADH_N"/>
    <property type="match status" value="1"/>
</dbReference>
<dbReference type="GO" id="GO:0008270">
    <property type="term" value="F:zinc ion binding"/>
    <property type="evidence" value="ECO:0007669"/>
    <property type="project" value="InterPro"/>
</dbReference>
<name>C7M2J0_ACIFD</name>
<dbReference type="InterPro" id="IPR011032">
    <property type="entry name" value="GroES-like_sf"/>
</dbReference>
<dbReference type="EMBL" id="CP001631">
    <property type="protein sequence ID" value="ACU53234.1"/>
    <property type="molecule type" value="Genomic_DNA"/>
</dbReference>
<evidence type="ECO:0000259" key="6">
    <source>
        <dbReference type="SMART" id="SM00829"/>
    </source>
</evidence>
<dbReference type="GO" id="GO:0016491">
    <property type="term" value="F:oxidoreductase activity"/>
    <property type="evidence" value="ECO:0007669"/>
    <property type="project" value="UniProtKB-KW"/>
</dbReference>
<dbReference type="AlphaFoldDB" id="C7M2J0"/>
<reference evidence="7 8" key="1">
    <citation type="journal article" date="2009" name="Stand. Genomic Sci.">
        <title>Complete genome sequence of Acidimicrobium ferrooxidans type strain (ICP).</title>
        <authorList>
            <person name="Clum A."/>
            <person name="Nolan M."/>
            <person name="Lang E."/>
            <person name="Glavina Del Rio T."/>
            <person name="Tice H."/>
            <person name="Copeland A."/>
            <person name="Cheng J.F."/>
            <person name="Lucas S."/>
            <person name="Chen F."/>
            <person name="Bruce D."/>
            <person name="Goodwin L."/>
            <person name="Pitluck S."/>
            <person name="Ivanova N."/>
            <person name="Mavrommatis K."/>
            <person name="Mikhailova N."/>
            <person name="Pati A."/>
            <person name="Chen A."/>
            <person name="Palaniappan K."/>
            <person name="Goker M."/>
            <person name="Spring S."/>
            <person name="Land M."/>
            <person name="Hauser L."/>
            <person name="Chang Y.J."/>
            <person name="Jeffries C.C."/>
            <person name="Chain P."/>
            <person name="Bristow J."/>
            <person name="Eisen J.A."/>
            <person name="Markowitz V."/>
            <person name="Hugenholtz P."/>
            <person name="Kyrpides N.C."/>
            <person name="Klenk H.P."/>
            <person name="Lapidus A."/>
        </authorList>
    </citation>
    <scope>NUCLEOTIDE SEQUENCE [LARGE SCALE GENOMIC DNA]</scope>
    <source>
        <strain evidence="8">DSM 10331 / JCM 15462 / NBRC 103882 / ICP</strain>
    </source>
</reference>
<dbReference type="Pfam" id="PF00107">
    <property type="entry name" value="ADH_zinc_N"/>
    <property type="match status" value="1"/>
</dbReference>
<gene>
    <name evidence="7" type="ordered locus">Afer_0265</name>
</gene>
<keyword evidence="3 5" id="KW-0862">Zinc</keyword>
<dbReference type="InterPro" id="IPR013154">
    <property type="entry name" value="ADH-like_N"/>
</dbReference>
<feature type="domain" description="Enoyl reductase (ER)" evidence="6">
    <location>
        <begin position="10"/>
        <end position="340"/>
    </location>
</feature>
<organism evidence="7 8">
    <name type="scientific">Acidimicrobium ferrooxidans (strain DSM 10331 / JCM 15462 / NBRC 103882 / ICP)</name>
    <dbReference type="NCBI Taxonomy" id="525909"/>
    <lineage>
        <taxon>Bacteria</taxon>
        <taxon>Bacillati</taxon>
        <taxon>Actinomycetota</taxon>
        <taxon>Acidimicrobiia</taxon>
        <taxon>Acidimicrobiales</taxon>
        <taxon>Acidimicrobiaceae</taxon>
        <taxon>Acidimicrobium</taxon>
    </lineage>
</organism>
<protein>
    <submittedName>
        <fullName evidence="7">Alcohol dehydrogenase GroES domain protein</fullName>
    </submittedName>
</protein>
<dbReference type="KEGG" id="afo:Afer_0265"/>
<dbReference type="SUPFAM" id="SSF50129">
    <property type="entry name" value="GroES-like"/>
    <property type="match status" value="1"/>
</dbReference>
<dbReference type="InterPro" id="IPR020843">
    <property type="entry name" value="ER"/>
</dbReference>
<sequence>MRAAVFHRPGLITVDERPDPRVLEPTDAVVRVVRGCVCGSDLWYWRGLSERGPGSIGHEFIGVVEEIGSAIDGLRPGMLVIAPFAFADLACPNCQWGATVNCVHGGLFGDGTIDGGQGEAVRVPLAETTLVPVPGTSWSDAELASFLALSDVMPTGHHAAVSAGVTKGSTVAVIGDGAVGLSAVLAAHRLGAERIVALSSHADRQVVARAFGATDIVAQRGAEAVATVLEMTGGIGADAVLECVGTQEAMETAAAIARPGSIVGGVGVPHGVMPATALFGRNVGWRGGPAPVRIYLPELLEDVLGGTIDPGRVFTYETDLDGVVEAYRAMDERRAIKSILRVSEP</sequence>
<dbReference type="Proteomes" id="UP000000771">
    <property type="component" value="Chromosome"/>
</dbReference>
<evidence type="ECO:0000256" key="2">
    <source>
        <dbReference type="ARBA" id="ARBA00022723"/>
    </source>
</evidence>
<comment type="cofactor">
    <cofactor evidence="1 5">
        <name>Zn(2+)</name>
        <dbReference type="ChEBI" id="CHEBI:29105"/>
    </cofactor>
</comment>
<accession>C7M2J0</accession>
<comment type="similarity">
    <text evidence="5">Belongs to the zinc-containing alcohol dehydrogenase family.</text>
</comment>
<keyword evidence="8" id="KW-1185">Reference proteome</keyword>
<dbReference type="SUPFAM" id="SSF51735">
    <property type="entry name" value="NAD(P)-binding Rossmann-fold domains"/>
    <property type="match status" value="1"/>
</dbReference>
<evidence type="ECO:0000313" key="7">
    <source>
        <dbReference type="EMBL" id="ACU53234.1"/>
    </source>
</evidence>
<evidence type="ECO:0000256" key="1">
    <source>
        <dbReference type="ARBA" id="ARBA00001947"/>
    </source>
</evidence>
<evidence type="ECO:0000256" key="5">
    <source>
        <dbReference type="RuleBase" id="RU361277"/>
    </source>
</evidence>
<proteinExistence type="inferred from homology"/>
<keyword evidence="4" id="KW-0560">Oxidoreductase</keyword>
<dbReference type="PANTHER" id="PTHR42813">
    <property type="entry name" value="ZINC-TYPE ALCOHOL DEHYDROGENASE-LIKE"/>
    <property type="match status" value="1"/>
</dbReference>
<dbReference type="PANTHER" id="PTHR42813:SF2">
    <property type="entry name" value="DEHYDROGENASE, ZINC-CONTAINING, PUTATIVE (AFU_ORTHOLOGUE AFUA_2G02810)-RELATED"/>
    <property type="match status" value="1"/>
</dbReference>
<dbReference type="SMART" id="SM00829">
    <property type="entry name" value="PKS_ER"/>
    <property type="match status" value="1"/>
</dbReference>
<dbReference type="eggNOG" id="COG1063">
    <property type="taxonomic scope" value="Bacteria"/>
</dbReference>
<evidence type="ECO:0000256" key="4">
    <source>
        <dbReference type="ARBA" id="ARBA00023002"/>
    </source>
</evidence>
<evidence type="ECO:0000313" key="8">
    <source>
        <dbReference type="Proteomes" id="UP000000771"/>
    </source>
</evidence>
<dbReference type="OrthoDB" id="241504at2"/>
<evidence type="ECO:0000256" key="3">
    <source>
        <dbReference type="ARBA" id="ARBA00022833"/>
    </source>
</evidence>
<dbReference type="Gene3D" id="3.90.180.10">
    <property type="entry name" value="Medium-chain alcohol dehydrogenases, catalytic domain"/>
    <property type="match status" value="1"/>
</dbReference>
<dbReference type="InterPro" id="IPR002328">
    <property type="entry name" value="ADH_Zn_CS"/>
</dbReference>
<dbReference type="InterPro" id="IPR036291">
    <property type="entry name" value="NAD(P)-bd_dom_sf"/>
</dbReference>
<dbReference type="PROSITE" id="PS00059">
    <property type="entry name" value="ADH_ZINC"/>
    <property type="match status" value="1"/>
</dbReference>
<dbReference type="STRING" id="525909.Afer_0265"/>
<dbReference type="CDD" id="cd08287">
    <property type="entry name" value="FDH_like_ADH3"/>
    <property type="match status" value="1"/>
</dbReference>
<dbReference type="InterPro" id="IPR013149">
    <property type="entry name" value="ADH-like_C"/>
</dbReference>
<dbReference type="HOGENOM" id="CLU_026673_11_3_11"/>